<dbReference type="PANTHER" id="PTHR34613">
    <property type="entry name" value="SLL0800 PROTEIN"/>
    <property type="match status" value="1"/>
</dbReference>
<reference evidence="2 3" key="1">
    <citation type="submission" date="2018-03" db="EMBL/GenBank/DDBJ databases">
        <title>Draft Genome Sequences of the Obligatory Marine Myxobacteria Enhygromyxa salina SWB005.</title>
        <authorList>
            <person name="Poehlein A."/>
            <person name="Moghaddam J.A."/>
            <person name="Harms H."/>
            <person name="Alanjari M."/>
            <person name="Koenig G.M."/>
            <person name="Daniel R."/>
            <person name="Schaeberle T.F."/>
        </authorList>
    </citation>
    <scope>NUCLEOTIDE SEQUENCE [LARGE SCALE GENOMIC DNA]</scope>
    <source>
        <strain evidence="2 3">SWB005</strain>
    </source>
</reference>
<protein>
    <recommendedName>
        <fullName evidence="4">Flagellar assembly protein H</fullName>
    </recommendedName>
</protein>
<accession>A0A2S9XID4</accession>
<feature type="compositionally biased region" description="Basic and acidic residues" evidence="1">
    <location>
        <begin position="221"/>
        <end position="257"/>
    </location>
</feature>
<evidence type="ECO:0000256" key="1">
    <source>
        <dbReference type="SAM" id="MobiDB-lite"/>
    </source>
</evidence>
<feature type="region of interest" description="Disordered" evidence="1">
    <location>
        <begin position="207"/>
        <end position="257"/>
    </location>
</feature>
<dbReference type="OrthoDB" id="5523021at2"/>
<dbReference type="Proteomes" id="UP000237968">
    <property type="component" value="Unassembled WGS sequence"/>
</dbReference>
<evidence type="ECO:0000313" key="2">
    <source>
        <dbReference type="EMBL" id="PRP92634.1"/>
    </source>
</evidence>
<name>A0A2S9XID4_9BACT</name>
<organism evidence="2 3">
    <name type="scientific">Enhygromyxa salina</name>
    <dbReference type="NCBI Taxonomy" id="215803"/>
    <lineage>
        <taxon>Bacteria</taxon>
        <taxon>Pseudomonadati</taxon>
        <taxon>Myxococcota</taxon>
        <taxon>Polyangia</taxon>
        <taxon>Nannocystales</taxon>
        <taxon>Nannocystaceae</taxon>
        <taxon>Enhygromyxa</taxon>
    </lineage>
</organism>
<evidence type="ECO:0008006" key="4">
    <source>
        <dbReference type="Google" id="ProtNLM"/>
    </source>
</evidence>
<dbReference type="PANTHER" id="PTHR34613:SF1">
    <property type="entry name" value="SLL6017 PROTEIN"/>
    <property type="match status" value="1"/>
</dbReference>
<comment type="caution">
    <text evidence="2">The sequence shown here is derived from an EMBL/GenBank/DDBJ whole genome shotgun (WGS) entry which is preliminary data.</text>
</comment>
<dbReference type="AlphaFoldDB" id="A0A2S9XID4"/>
<dbReference type="EMBL" id="PVNK01000207">
    <property type="protein sequence ID" value="PRP92634.1"/>
    <property type="molecule type" value="Genomic_DNA"/>
</dbReference>
<dbReference type="RefSeq" id="WP_106394068.1">
    <property type="nucleotide sequence ID" value="NZ_PVNK01000207.1"/>
</dbReference>
<keyword evidence="3" id="KW-1185">Reference proteome</keyword>
<evidence type="ECO:0000313" key="3">
    <source>
        <dbReference type="Proteomes" id="UP000237968"/>
    </source>
</evidence>
<sequence length="314" mass="35110">MPGKTHQNIRRLFRKFPDRVLAYAREAGARLELDHDLIHEISGEFDDPLGSSEPVRADLVIVGRNEGRPEGAIVLEIQKDKDPNKAWTMILYRAAVRRLLKCPAWNLVFSPDPEVLRWVREDLFQLEPELTPFVITPEMIPAIIDLESALADIPAAVLGVVMHGGDPEAVVSAAVTLQALFSIRPSDLGNYLQLVSASISEEVMQQARSHLSEEDDEELSEWERRSGAFTKGLREGREAGQREGRREGREEGREEGQRDALRAVLANILEARGIGLDELTRTRIHACESLEDLKALVVRASTITTLDQLFVTPN</sequence>
<proteinExistence type="predicted"/>
<gene>
    <name evidence="2" type="ORF">ENSA5_48160</name>
</gene>